<reference evidence="4" key="3">
    <citation type="submission" date="2025-09" db="UniProtKB">
        <authorList>
            <consortium name="Ensembl"/>
        </authorList>
    </citation>
    <scope>IDENTIFICATION</scope>
</reference>
<dbReference type="STRING" id="51511.ENSCSAVP00000000414"/>
<keyword evidence="5" id="KW-1185">Reference proteome</keyword>
<dbReference type="AlphaFoldDB" id="H2Y516"/>
<accession>H2Y516</accession>
<dbReference type="GO" id="GO:0004602">
    <property type="term" value="F:glutathione peroxidase activity"/>
    <property type="evidence" value="ECO:0007669"/>
    <property type="project" value="TreeGrafter"/>
</dbReference>
<dbReference type="PROSITE" id="PS51355">
    <property type="entry name" value="GLUTATHIONE_PEROXID_3"/>
    <property type="match status" value="1"/>
</dbReference>
<reference evidence="5" key="1">
    <citation type="submission" date="2003-08" db="EMBL/GenBank/DDBJ databases">
        <authorList>
            <person name="Birren B."/>
            <person name="Nusbaum C."/>
            <person name="Abebe A."/>
            <person name="Abouelleil A."/>
            <person name="Adekoya E."/>
            <person name="Ait-zahra M."/>
            <person name="Allen N."/>
            <person name="Allen T."/>
            <person name="An P."/>
            <person name="Anderson M."/>
            <person name="Anderson S."/>
            <person name="Arachchi H."/>
            <person name="Armbruster J."/>
            <person name="Bachantsang P."/>
            <person name="Baldwin J."/>
            <person name="Barry A."/>
            <person name="Bayul T."/>
            <person name="Blitshsteyn B."/>
            <person name="Bloom T."/>
            <person name="Blye J."/>
            <person name="Boguslavskiy L."/>
            <person name="Borowsky M."/>
            <person name="Boukhgalter B."/>
            <person name="Brunache A."/>
            <person name="Butler J."/>
            <person name="Calixte N."/>
            <person name="Calvo S."/>
            <person name="Camarata J."/>
            <person name="Campo K."/>
            <person name="Chang J."/>
            <person name="Cheshatsang Y."/>
            <person name="Citroen M."/>
            <person name="Collymore A."/>
            <person name="Considine T."/>
            <person name="Cook A."/>
            <person name="Cooke P."/>
            <person name="Corum B."/>
            <person name="Cuomo C."/>
            <person name="David R."/>
            <person name="Dawoe T."/>
            <person name="Degray S."/>
            <person name="Dodge S."/>
            <person name="Dooley K."/>
            <person name="Dorje P."/>
            <person name="Dorjee K."/>
            <person name="Dorris L."/>
            <person name="Duffey N."/>
            <person name="Dupes A."/>
            <person name="Elkins T."/>
            <person name="Engels R."/>
            <person name="Erickson J."/>
            <person name="Farina A."/>
            <person name="Faro S."/>
            <person name="Ferreira P."/>
            <person name="Fischer H."/>
            <person name="Fitzgerald M."/>
            <person name="Foley K."/>
            <person name="Gage D."/>
            <person name="Galagan J."/>
            <person name="Gearin G."/>
            <person name="Gnerre S."/>
            <person name="Gnirke A."/>
            <person name="Goyette A."/>
            <person name="Graham J."/>
            <person name="Grandbois E."/>
            <person name="Gyaltsen K."/>
            <person name="Hafez N."/>
            <person name="Hagopian D."/>
            <person name="Hagos B."/>
            <person name="Hall J."/>
            <person name="Hatcher B."/>
            <person name="Heller A."/>
            <person name="Higgins H."/>
            <person name="Honan T."/>
            <person name="Horn A."/>
            <person name="Houde N."/>
            <person name="Hughes L."/>
            <person name="Hulme W."/>
            <person name="Husby E."/>
            <person name="Iliev I."/>
            <person name="Jaffe D."/>
            <person name="Jones C."/>
            <person name="Kamal M."/>
            <person name="Kamat A."/>
            <person name="Kamvysselis M."/>
            <person name="Karlsson E."/>
            <person name="Kells C."/>
            <person name="Kieu A."/>
            <person name="Kisner P."/>
            <person name="Kodira C."/>
            <person name="Kulbokas E."/>
            <person name="Labutti K."/>
            <person name="Lama D."/>
            <person name="Landers T."/>
            <person name="Leger J."/>
            <person name="Levine S."/>
            <person name="Lewis D."/>
            <person name="Lewis T."/>
            <person name="Lindblad-toh K."/>
            <person name="Liu X."/>
            <person name="Lokyitsang T."/>
            <person name="Lokyitsang Y."/>
            <person name="Lucien O."/>
            <person name="Lui A."/>
            <person name="Ma L.J."/>
            <person name="Mabbitt R."/>
            <person name="Macdonald J."/>
            <person name="Maclean C."/>
            <person name="Major J."/>
            <person name="Manning J."/>
            <person name="Marabella R."/>
            <person name="Maru K."/>
            <person name="Matthews C."/>
            <person name="Mauceli E."/>
            <person name="Mccarthy M."/>
            <person name="Mcdonough S."/>
            <person name="Mcghee T."/>
            <person name="Meldrim J."/>
            <person name="Meneus L."/>
            <person name="Mesirov J."/>
            <person name="Mihalev A."/>
            <person name="Mihova T."/>
            <person name="Mikkelsen T."/>
            <person name="Mlenga V."/>
            <person name="Moru K."/>
            <person name="Mozes J."/>
            <person name="Mulrain L."/>
            <person name="Munson G."/>
            <person name="Naylor J."/>
            <person name="Newes C."/>
            <person name="Nguyen C."/>
            <person name="Nguyen N."/>
            <person name="Nguyen T."/>
            <person name="Nicol R."/>
            <person name="Nielsen C."/>
            <person name="Nizzari M."/>
            <person name="Norbu C."/>
            <person name="Norbu N."/>
            <person name="O'donnell P."/>
            <person name="Okoawo O."/>
            <person name="O'leary S."/>
            <person name="Omotosho B."/>
            <person name="O'neill K."/>
            <person name="Osman S."/>
            <person name="Parker S."/>
            <person name="Perrin D."/>
            <person name="Phunkhang P."/>
            <person name="Piqani B."/>
            <person name="Purcell S."/>
            <person name="Rachupka T."/>
            <person name="Ramasamy U."/>
            <person name="Rameau R."/>
            <person name="Ray V."/>
            <person name="Raymond C."/>
            <person name="Retta R."/>
            <person name="Richardson S."/>
            <person name="Rise C."/>
            <person name="Rodriguez J."/>
            <person name="Rogers J."/>
            <person name="Rogov P."/>
            <person name="Rutman M."/>
            <person name="Schupbach R."/>
            <person name="Seaman C."/>
            <person name="Settipalli S."/>
            <person name="Sharpe T."/>
            <person name="Sheridan J."/>
            <person name="Sherpa N."/>
            <person name="Shi J."/>
            <person name="Smirnov S."/>
            <person name="Smith C."/>
            <person name="Sougnez C."/>
            <person name="Spencer B."/>
            <person name="Stalker J."/>
            <person name="Stange-thomann N."/>
            <person name="Stavropoulos S."/>
            <person name="Stetson K."/>
            <person name="Stone C."/>
            <person name="Stone S."/>
            <person name="Stubbs M."/>
            <person name="Talamas J."/>
            <person name="Tchuinga P."/>
            <person name="Tenzing P."/>
            <person name="Tesfaye S."/>
            <person name="Theodore J."/>
            <person name="Thoulutsang Y."/>
            <person name="Topham K."/>
            <person name="Towey S."/>
            <person name="Tsamla T."/>
            <person name="Tsomo N."/>
            <person name="Vallee D."/>
            <person name="Vassiliev H."/>
            <person name="Venkataraman V."/>
            <person name="Vinson J."/>
            <person name="Vo A."/>
            <person name="Wade C."/>
            <person name="Wang S."/>
            <person name="Wangchuk T."/>
            <person name="Wangdi T."/>
            <person name="Whittaker C."/>
            <person name="Wilkinson J."/>
            <person name="Wu Y."/>
            <person name="Wyman D."/>
            <person name="Yadav S."/>
            <person name="Yang S."/>
            <person name="Yang X."/>
            <person name="Yeager S."/>
            <person name="Yee E."/>
            <person name="Young G."/>
            <person name="Zainoun J."/>
            <person name="Zembeck L."/>
            <person name="Zimmer A."/>
            <person name="Zody M."/>
            <person name="Lander E."/>
        </authorList>
    </citation>
    <scope>NUCLEOTIDE SEQUENCE [LARGE SCALE GENOMIC DNA]</scope>
</reference>
<dbReference type="PANTHER" id="PTHR11592">
    <property type="entry name" value="GLUTATHIONE PEROXIDASE"/>
    <property type="match status" value="1"/>
</dbReference>
<dbReference type="eggNOG" id="KOG1651">
    <property type="taxonomic scope" value="Eukaryota"/>
</dbReference>
<reference evidence="4" key="2">
    <citation type="submission" date="2025-08" db="UniProtKB">
        <authorList>
            <consortium name="Ensembl"/>
        </authorList>
    </citation>
    <scope>IDENTIFICATION</scope>
</reference>
<proteinExistence type="inferred from homology"/>
<dbReference type="Proteomes" id="UP000007875">
    <property type="component" value="Unassembled WGS sequence"/>
</dbReference>
<dbReference type="HOGENOM" id="CLU_029507_2_0_1"/>
<dbReference type="GeneTree" id="ENSGT00940000172704"/>
<dbReference type="OMA" id="QFASRER"/>
<organism evidence="4 5">
    <name type="scientific">Ciona savignyi</name>
    <name type="common">Pacific transparent sea squirt</name>
    <dbReference type="NCBI Taxonomy" id="51511"/>
    <lineage>
        <taxon>Eukaryota</taxon>
        <taxon>Metazoa</taxon>
        <taxon>Chordata</taxon>
        <taxon>Tunicata</taxon>
        <taxon>Ascidiacea</taxon>
        <taxon>Phlebobranchia</taxon>
        <taxon>Cionidae</taxon>
        <taxon>Ciona</taxon>
    </lineage>
</organism>
<evidence type="ECO:0000313" key="4">
    <source>
        <dbReference type="Ensembl" id="ENSCSAVP00000000414.1"/>
    </source>
</evidence>
<keyword evidence="3" id="KW-0560">Oxidoreductase</keyword>
<evidence type="ECO:0000313" key="5">
    <source>
        <dbReference type="Proteomes" id="UP000007875"/>
    </source>
</evidence>
<dbReference type="PANTHER" id="PTHR11592:SF81">
    <property type="entry name" value="GLUTATHIONE PEROXIDASE"/>
    <property type="match status" value="1"/>
</dbReference>
<evidence type="ECO:0000256" key="3">
    <source>
        <dbReference type="ARBA" id="ARBA00023002"/>
    </source>
</evidence>
<dbReference type="InParanoid" id="H2Y516"/>
<dbReference type="SUPFAM" id="SSF52833">
    <property type="entry name" value="Thioredoxin-like"/>
    <property type="match status" value="1"/>
</dbReference>
<sequence>MFEKLDVNGEHAHPMFTFLKDHCNVVTSQFASRERLFYDPIKPNDIEWNFHKFLVDQDGRPRRRYHHNTPPDSAVIRKDIEFLRRGRN</sequence>
<dbReference type="Gene3D" id="3.40.30.10">
    <property type="entry name" value="Glutaredoxin"/>
    <property type="match status" value="1"/>
</dbReference>
<protein>
    <recommendedName>
        <fullName evidence="6">Glutathione peroxidase</fullName>
    </recommendedName>
</protein>
<comment type="similarity">
    <text evidence="1">Belongs to the glutathione peroxidase family.</text>
</comment>
<dbReference type="GO" id="GO:0006979">
    <property type="term" value="P:response to oxidative stress"/>
    <property type="evidence" value="ECO:0007669"/>
    <property type="project" value="InterPro"/>
</dbReference>
<evidence type="ECO:0000256" key="1">
    <source>
        <dbReference type="ARBA" id="ARBA00006926"/>
    </source>
</evidence>
<evidence type="ECO:0008006" key="6">
    <source>
        <dbReference type="Google" id="ProtNLM"/>
    </source>
</evidence>
<dbReference type="InterPro" id="IPR036249">
    <property type="entry name" value="Thioredoxin-like_sf"/>
</dbReference>
<evidence type="ECO:0000256" key="2">
    <source>
        <dbReference type="ARBA" id="ARBA00022559"/>
    </source>
</evidence>
<dbReference type="InterPro" id="IPR000889">
    <property type="entry name" value="Glutathione_peroxidase"/>
</dbReference>
<dbReference type="Ensembl" id="ENSCSAVT00000000419.1">
    <property type="protein sequence ID" value="ENSCSAVP00000000414.1"/>
    <property type="gene ID" value="ENSCSAVG00000000239.1"/>
</dbReference>
<name>H2Y516_CIOSA</name>
<keyword evidence="2" id="KW-0575">Peroxidase</keyword>